<evidence type="ECO:0000259" key="2">
    <source>
        <dbReference type="PROSITE" id="PS50048"/>
    </source>
</evidence>
<dbReference type="InterPro" id="IPR036864">
    <property type="entry name" value="Zn2-C6_fun-type_DNA-bd_sf"/>
</dbReference>
<reference evidence="3" key="1">
    <citation type="journal article" date="2021" name="Nat. Commun.">
        <title>Genetic determinants of endophytism in the Arabidopsis root mycobiome.</title>
        <authorList>
            <person name="Mesny F."/>
            <person name="Miyauchi S."/>
            <person name="Thiergart T."/>
            <person name="Pickel B."/>
            <person name="Atanasova L."/>
            <person name="Karlsson M."/>
            <person name="Huettel B."/>
            <person name="Barry K.W."/>
            <person name="Haridas S."/>
            <person name="Chen C."/>
            <person name="Bauer D."/>
            <person name="Andreopoulos W."/>
            <person name="Pangilinan J."/>
            <person name="LaButti K."/>
            <person name="Riley R."/>
            <person name="Lipzen A."/>
            <person name="Clum A."/>
            <person name="Drula E."/>
            <person name="Henrissat B."/>
            <person name="Kohler A."/>
            <person name="Grigoriev I.V."/>
            <person name="Martin F.M."/>
            <person name="Hacquard S."/>
        </authorList>
    </citation>
    <scope>NUCLEOTIDE SEQUENCE</scope>
    <source>
        <strain evidence="3">MPI-CAGE-CH-0243</strain>
    </source>
</reference>
<dbReference type="GO" id="GO:0000981">
    <property type="term" value="F:DNA-binding transcription factor activity, RNA polymerase II-specific"/>
    <property type="evidence" value="ECO:0007669"/>
    <property type="project" value="InterPro"/>
</dbReference>
<dbReference type="PRINTS" id="PR00755">
    <property type="entry name" value="AFLATOXINBRP"/>
</dbReference>
<name>A0A9P9EGD9_9PLEO</name>
<dbReference type="Proteomes" id="UP000700596">
    <property type="component" value="Unassembled WGS sequence"/>
</dbReference>
<dbReference type="SMART" id="SM00066">
    <property type="entry name" value="GAL4"/>
    <property type="match status" value="1"/>
</dbReference>
<dbReference type="CDD" id="cd00067">
    <property type="entry name" value="GAL4"/>
    <property type="match status" value="1"/>
</dbReference>
<dbReference type="PROSITE" id="PS50048">
    <property type="entry name" value="ZN2_CY6_FUNGAL_2"/>
    <property type="match status" value="1"/>
</dbReference>
<dbReference type="OrthoDB" id="5333823at2759"/>
<evidence type="ECO:0000256" key="1">
    <source>
        <dbReference type="ARBA" id="ARBA00023242"/>
    </source>
</evidence>
<evidence type="ECO:0000313" key="4">
    <source>
        <dbReference type="Proteomes" id="UP000700596"/>
    </source>
</evidence>
<dbReference type="AlphaFoldDB" id="A0A9P9EGD9"/>
<dbReference type="PANTHER" id="PTHR37534">
    <property type="entry name" value="TRANSCRIPTIONAL ACTIVATOR PROTEIN UGA3"/>
    <property type="match status" value="1"/>
</dbReference>
<dbReference type="InterPro" id="IPR001138">
    <property type="entry name" value="Zn2Cys6_DnaBD"/>
</dbReference>
<organism evidence="3 4">
    <name type="scientific">Dendryphion nanum</name>
    <dbReference type="NCBI Taxonomy" id="256645"/>
    <lineage>
        <taxon>Eukaryota</taxon>
        <taxon>Fungi</taxon>
        <taxon>Dikarya</taxon>
        <taxon>Ascomycota</taxon>
        <taxon>Pezizomycotina</taxon>
        <taxon>Dothideomycetes</taxon>
        <taxon>Pleosporomycetidae</taxon>
        <taxon>Pleosporales</taxon>
        <taxon>Torulaceae</taxon>
        <taxon>Dendryphion</taxon>
    </lineage>
</organism>
<dbReference type="PROSITE" id="PS00463">
    <property type="entry name" value="ZN2_CY6_FUNGAL_1"/>
    <property type="match status" value="1"/>
</dbReference>
<keyword evidence="1" id="KW-0539">Nucleus</keyword>
<dbReference type="SUPFAM" id="SSF57701">
    <property type="entry name" value="Zn2/Cys6 DNA-binding domain"/>
    <property type="match status" value="1"/>
</dbReference>
<dbReference type="GO" id="GO:0008270">
    <property type="term" value="F:zinc ion binding"/>
    <property type="evidence" value="ECO:0007669"/>
    <property type="project" value="InterPro"/>
</dbReference>
<comment type="caution">
    <text evidence="3">The sequence shown here is derived from an EMBL/GenBank/DDBJ whole genome shotgun (WGS) entry which is preliminary data.</text>
</comment>
<gene>
    <name evidence="3" type="ORF">B0J11DRAFT_34192</name>
</gene>
<feature type="domain" description="Zn(2)-C6 fungal-type" evidence="2">
    <location>
        <begin position="17"/>
        <end position="47"/>
    </location>
</feature>
<sequence length="442" mass="49711">MNTSSPAKLPSKRTRNGCQTCKRRRKRCDEQRPNCGGCVRLGLKCTYHVSLKWATSRDSFVENPKTPITIAFAPRDELEGVLRSIRTSFRLHNIIYTTLDVRDREILLKFLTSGYRGLRSDLRLNDEFLTSESGFPMCEHSKACLLNCLTYQVAIDPTYVSLFDEYYSRSLEQFRKEMCSSVSMSSDSLYFAGILMCVISLTQLLPWSIHVNALISLIGPPSDPTKLKGQLLVFVSLLGFLDLPSHCLNRQTASRQLWKTHCLGQDGVHIISGLPFSLLDLISRVDVSDVELLFMEWIVPDGEPAQQSLWEATRYAGILSAVETARAKGRILFPVAQSAGVDLKDVVHKVLCAVRQCLSCVSPELSHFKQALLYPLIMAASQPIVLDNNAREFICQTMNELACEINHSYYKGALSIIFEFWKGGDQSLEHTAQRLDTELALV</sequence>
<dbReference type="EMBL" id="JAGMWT010000001">
    <property type="protein sequence ID" value="KAH7139059.1"/>
    <property type="molecule type" value="Genomic_DNA"/>
</dbReference>
<keyword evidence="4" id="KW-1185">Reference proteome</keyword>
<proteinExistence type="predicted"/>
<evidence type="ECO:0000313" key="3">
    <source>
        <dbReference type="EMBL" id="KAH7139059.1"/>
    </source>
</evidence>
<protein>
    <recommendedName>
        <fullName evidence="2">Zn(2)-C6 fungal-type domain-containing protein</fullName>
    </recommendedName>
</protein>
<accession>A0A9P9EGD9</accession>
<dbReference type="Gene3D" id="4.10.240.10">
    <property type="entry name" value="Zn(2)-C6 fungal-type DNA-binding domain"/>
    <property type="match status" value="1"/>
</dbReference>
<dbReference type="Pfam" id="PF00172">
    <property type="entry name" value="Zn_clus"/>
    <property type="match status" value="1"/>
</dbReference>
<dbReference type="PANTHER" id="PTHR37534:SF46">
    <property type="entry name" value="ZN(II)2CYS6 TRANSCRIPTION FACTOR (EUROFUNG)"/>
    <property type="match status" value="1"/>
</dbReference>